<proteinExistence type="predicted"/>
<comment type="caution">
    <text evidence="1">The sequence shown here is derived from an EMBL/GenBank/DDBJ whole genome shotgun (WGS) entry which is preliminary data.</text>
</comment>
<dbReference type="AlphaFoldDB" id="A0A8S0TYD6"/>
<protein>
    <submittedName>
        <fullName evidence="1">Uncharacterized protein</fullName>
    </submittedName>
</protein>
<dbReference type="Gramene" id="OE9A099883T1">
    <property type="protein sequence ID" value="OE9A099883C1"/>
    <property type="gene ID" value="OE9A099883"/>
</dbReference>
<dbReference type="EMBL" id="CACTIH010007325">
    <property type="protein sequence ID" value="CAA3009739.1"/>
    <property type="molecule type" value="Genomic_DNA"/>
</dbReference>
<reference evidence="1 2" key="1">
    <citation type="submission" date="2019-12" db="EMBL/GenBank/DDBJ databases">
        <authorList>
            <person name="Alioto T."/>
            <person name="Alioto T."/>
            <person name="Gomez Garrido J."/>
        </authorList>
    </citation>
    <scope>NUCLEOTIDE SEQUENCE [LARGE SCALE GENOMIC DNA]</scope>
</reference>
<evidence type="ECO:0000313" key="2">
    <source>
        <dbReference type="Proteomes" id="UP000594638"/>
    </source>
</evidence>
<dbReference type="Proteomes" id="UP000594638">
    <property type="component" value="Unassembled WGS sequence"/>
</dbReference>
<organism evidence="1 2">
    <name type="scientific">Olea europaea subsp. europaea</name>
    <dbReference type="NCBI Taxonomy" id="158383"/>
    <lineage>
        <taxon>Eukaryota</taxon>
        <taxon>Viridiplantae</taxon>
        <taxon>Streptophyta</taxon>
        <taxon>Embryophyta</taxon>
        <taxon>Tracheophyta</taxon>
        <taxon>Spermatophyta</taxon>
        <taxon>Magnoliopsida</taxon>
        <taxon>eudicotyledons</taxon>
        <taxon>Gunneridae</taxon>
        <taxon>Pentapetalae</taxon>
        <taxon>asterids</taxon>
        <taxon>lamiids</taxon>
        <taxon>Lamiales</taxon>
        <taxon>Oleaceae</taxon>
        <taxon>Oleeae</taxon>
        <taxon>Olea</taxon>
    </lineage>
</organism>
<keyword evidence="2" id="KW-1185">Reference proteome</keyword>
<name>A0A8S0TYD6_OLEEU</name>
<evidence type="ECO:0000313" key="1">
    <source>
        <dbReference type="EMBL" id="CAA3009739.1"/>
    </source>
</evidence>
<sequence>MKHQRRVRLSNVMRRKFDWYKDINRSCSNSTPSFVAIWNERGFQSRYPFPLLAQAWLSKISPLALCFHIENYLPYLHDGRPVDMVFGLTGMTISHSESIKLESQGRRKALLLECRLPETDTGV</sequence>
<accession>A0A8S0TYD6</accession>
<gene>
    <name evidence="1" type="ORF">OLEA9_A099883</name>
</gene>